<organism evidence="1 2">
    <name type="scientific">Araneus ventricosus</name>
    <name type="common">Orbweaver spider</name>
    <name type="synonym">Epeira ventricosa</name>
    <dbReference type="NCBI Taxonomy" id="182803"/>
    <lineage>
        <taxon>Eukaryota</taxon>
        <taxon>Metazoa</taxon>
        <taxon>Ecdysozoa</taxon>
        <taxon>Arthropoda</taxon>
        <taxon>Chelicerata</taxon>
        <taxon>Arachnida</taxon>
        <taxon>Araneae</taxon>
        <taxon>Araneomorphae</taxon>
        <taxon>Entelegynae</taxon>
        <taxon>Araneoidea</taxon>
        <taxon>Araneidae</taxon>
        <taxon>Araneus</taxon>
    </lineage>
</organism>
<comment type="caution">
    <text evidence="1">The sequence shown here is derived from an EMBL/GenBank/DDBJ whole genome shotgun (WGS) entry which is preliminary data.</text>
</comment>
<evidence type="ECO:0000313" key="2">
    <source>
        <dbReference type="Proteomes" id="UP000499080"/>
    </source>
</evidence>
<evidence type="ECO:0000313" key="1">
    <source>
        <dbReference type="EMBL" id="GBN48286.1"/>
    </source>
</evidence>
<gene>
    <name evidence="1" type="ORF">AVEN_68216_1</name>
</gene>
<name>A0A4Y2PE32_ARAVE</name>
<reference evidence="1 2" key="1">
    <citation type="journal article" date="2019" name="Sci. Rep.">
        <title>Orb-weaving spider Araneus ventricosus genome elucidates the spidroin gene catalogue.</title>
        <authorList>
            <person name="Kono N."/>
            <person name="Nakamura H."/>
            <person name="Ohtoshi R."/>
            <person name="Moran D.A.P."/>
            <person name="Shinohara A."/>
            <person name="Yoshida Y."/>
            <person name="Fujiwara M."/>
            <person name="Mori M."/>
            <person name="Tomita M."/>
            <person name="Arakawa K."/>
        </authorList>
    </citation>
    <scope>NUCLEOTIDE SEQUENCE [LARGE SCALE GENOMIC DNA]</scope>
</reference>
<dbReference type="EMBL" id="BGPR01010846">
    <property type="protein sequence ID" value="GBN48286.1"/>
    <property type="molecule type" value="Genomic_DNA"/>
</dbReference>
<dbReference type="Proteomes" id="UP000499080">
    <property type="component" value="Unassembled WGS sequence"/>
</dbReference>
<proteinExistence type="predicted"/>
<sequence length="130" mass="14667">MPPLFAPLHVTPQHVNSISSSNLHINTIFYFVLRLLVTPTHISPPPQTVDFRFYFLHDLPLKRGANLVKSFDVPPSLVRGLKRESAHEALEFVSFGILAFPSRYAVFHQFLKLTIAFSFPCSKISSLGTM</sequence>
<accession>A0A4Y2PE32</accession>
<dbReference type="AlphaFoldDB" id="A0A4Y2PE32"/>
<protein>
    <submittedName>
        <fullName evidence="1">Uncharacterized protein</fullName>
    </submittedName>
</protein>
<keyword evidence="2" id="KW-1185">Reference proteome</keyword>